<proteinExistence type="predicted"/>
<organism evidence="1 2">
    <name type="scientific">Rotaria sordida</name>
    <dbReference type="NCBI Taxonomy" id="392033"/>
    <lineage>
        <taxon>Eukaryota</taxon>
        <taxon>Metazoa</taxon>
        <taxon>Spiralia</taxon>
        <taxon>Gnathifera</taxon>
        <taxon>Rotifera</taxon>
        <taxon>Eurotatoria</taxon>
        <taxon>Bdelloidea</taxon>
        <taxon>Philodinida</taxon>
        <taxon>Philodinidae</taxon>
        <taxon>Rotaria</taxon>
    </lineage>
</organism>
<gene>
    <name evidence="1" type="ORF">RFH988_LOCUS13451</name>
</gene>
<name>A0A814FR70_9BILA</name>
<evidence type="ECO:0000313" key="2">
    <source>
        <dbReference type="Proteomes" id="UP000663882"/>
    </source>
</evidence>
<sequence length="199" mass="22742">MFPLRSGPILLLPVVQPHLRFFSPQIPLNSNALLSTSSSLPKSFPIPMENRDDFFCVDPKSLSIEQLNKYKKEIIQLIDIEKNNFERIKNDSNARINAYNQGILLAKETIKTNSIHSQNIPNTTFLPNFKPTDDGPIGCVDPKTLTITQLQLYIEGITEEITYEKKLTDEFKKESISRIEAYQNGIQRANYELSIRKGK</sequence>
<dbReference type="AlphaFoldDB" id="A0A814FR70"/>
<evidence type="ECO:0000313" key="1">
    <source>
        <dbReference type="EMBL" id="CAF0987141.1"/>
    </source>
</evidence>
<accession>A0A814FR70</accession>
<dbReference type="Proteomes" id="UP000663882">
    <property type="component" value="Unassembled WGS sequence"/>
</dbReference>
<dbReference type="OrthoDB" id="9992402at2759"/>
<reference evidence="1" key="1">
    <citation type="submission" date="2021-02" db="EMBL/GenBank/DDBJ databases">
        <authorList>
            <person name="Nowell W R."/>
        </authorList>
    </citation>
    <scope>NUCLEOTIDE SEQUENCE</scope>
</reference>
<dbReference type="EMBL" id="CAJNOO010000592">
    <property type="protein sequence ID" value="CAF0987141.1"/>
    <property type="molecule type" value="Genomic_DNA"/>
</dbReference>
<protein>
    <submittedName>
        <fullName evidence="1">Uncharacterized protein</fullName>
    </submittedName>
</protein>
<comment type="caution">
    <text evidence="1">The sequence shown here is derived from an EMBL/GenBank/DDBJ whole genome shotgun (WGS) entry which is preliminary data.</text>
</comment>